<keyword evidence="1" id="KW-1133">Transmembrane helix</keyword>
<keyword evidence="1" id="KW-0472">Membrane</keyword>
<protein>
    <submittedName>
        <fullName evidence="2">ABC transporter permease</fullName>
    </submittedName>
</protein>
<dbReference type="Pfam" id="PF12679">
    <property type="entry name" value="ABC2_membrane_2"/>
    <property type="match status" value="1"/>
</dbReference>
<proteinExistence type="predicted"/>
<evidence type="ECO:0000256" key="1">
    <source>
        <dbReference type="SAM" id="Phobius"/>
    </source>
</evidence>
<sequence length="265" mass="29673">MNMFLHELKAYKKSTITWTLTLVGLIILFLSMFPTISEEAEAFKKLMEGFPEEIRLALGLSVENIGSILGFYSYVFLYISLFGAIQAMILGVSILSKEVREKTADFLLTKPVTRTQIVTSKLLAAFTSLLITNVFYLGAATMMASLVETKEYSTKIFFLLSLTLFFLQLFFLALGILVSLSVPKIKSVLSISLGTVFAFFIIGALVSTTGDEALRYLTPFKYFDFAYIMQNSSYESSFMMVTIAFIVIAITASYLIYSKRDIHAV</sequence>
<dbReference type="EMBL" id="JAMJEV010000005">
    <property type="protein sequence ID" value="MDO0822704.1"/>
    <property type="molecule type" value="Genomic_DNA"/>
</dbReference>
<feature type="transmembrane region" description="Helical" evidence="1">
    <location>
        <begin position="187"/>
        <end position="206"/>
    </location>
</feature>
<dbReference type="Proteomes" id="UP001176021">
    <property type="component" value="Unassembled WGS sequence"/>
</dbReference>
<dbReference type="PANTHER" id="PTHR43471:SF12">
    <property type="entry name" value="HYPOTHETICAL MEMBRANE PROTEIN, CONSERVED"/>
    <property type="match status" value="1"/>
</dbReference>
<reference evidence="2" key="1">
    <citation type="submission" date="2022-05" db="EMBL/GenBank/DDBJ databases">
        <title>Expanded diversity of anoxic marine methylotrophy in a Black Sea sulfate reducing microorganism.</title>
        <authorList>
            <person name="Fischer P.Q."/>
            <person name="Stams A.J.M."/>
            <person name="Villanueva L."/>
            <person name="Sousa D.Z."/>
        </authorList>
    </citation>
    <scope>NUCLEOTIDE SEQUENCE</scope>
    <source>
        <strain evidence="2">P130</strain>
    </source>
</reference>
<evidence type="ECO:0000313" key="3">
    <source>
        <dbReference type="Proteomes" id="UP001176021"/>
    </source>
</evidence>
<feature type="transmembrane region" description="Helical" evidence="1">
    <location>
        <begin position="156"/>
        <end position="180"/>
    </location>
</feature>
<name>A0ABT8QQ43_9FIRM</name>
<feature type="transmembrane region" description="Helical" evidence="1">
    <location>
        <begin position="122"/>
        <end position="144"/>
    </location>
</feature>
<comment type="caution">
    <text evidence="2">The sequence shown here is derived from an EMBL/GenBank/DDBJ whole genome shotgun (WGS) entry which is preliminary data.</text>
</comment>
<organism evidence="2 3">
    <name type="scientific">Desulfosporosinus nitroreducens</name>
    <dbReference type="NCBI Taxonomy" id="2018668"/>
    <lineage>
        <taxon>Bacteria</taxon>
        <taxon>Bacillati</taxon>
        <taxon>Bacillota</taxon>
        <taxon>Clostridia</taxon>
        <taxon>Eubacteriales</taxon>
        <taxon>Desulfitobacteriaceae</taxon>
        <taxon>Desulfosporosinus</taxon>
    </lineage>
</organism>
<dbReference type="RefSeq" id="WP_301999267.1">
    <property type="nucleotide sequence ID" value="NZ_JAMJEV010000005.1"/>
</dbReference>
<dbReference type="PANTHER" id="PTHR43471">
    <property type="entry name" value="ABC TRANSPORTER PERMEASE"/>
    <property type="match status" value="1"/>
</dbReference>
<keyword evidence="1" id="KW-0812">Transmembrane</keyword>
<evidence type="ECO:0000313" key="2">
    <source>
        <dbReference type="EMBL" id="MDO0822704.1"/>
    </source>
</evidence>
<gene>
    <name evidence="2" type="ORF">M8H41_07550</name>
</gene>
<accession>A0ABT8QQ43</accession>
<feature type="transmembrane region" description="Helical" evidence="1">
    <location>
        <begin position="237"/>
        <end position="257"/>
    </location>
</feature>
<keyword evidence="3" id="KW-1185">Reference proteome</keyword>
<feature type="transmembrane region" description="Helical" evidence="1">
    <location>
        <begin position="71"/>
        <end position="95"/>
    </location>
</feature>